<dbReference type="CDD" id="cd00093">
    <property type="entry name" value="HTH_XRE"/>
    <property type="match status" value="1"/>
</dbReference>
<dbReference type="STRING" id="329186.SAMN02927925_00838"/>
<dbReference type="eggNOG" id="COG1813">
    <property type="taxonomic scope" value="Bacteria"/>
</dbReference>
<dbReference type="Gene3D" id="1.10.260.40">
    <property type="entry name" value="lambda repressor-like DNA-binding domains"/>
    <property type="match status" value="1"/>
</dbReference>
<dbReference type="SUPFAM" id="SSF47413">
    <property type="entry name" value="lambda repressor-like DNA-binding domains"/>
    <property type="match status" value="1"/>
</dbReference>
<sequence length="120" mass="13711">MKTLLKNAREQKGFKTTEVARLLSIDKALISKFESGQRIPTEIQIQNLSKLLEIDLAVLMVAWYKEKLLHNLDFNTYSVQAVTEILAEKGIKIAQEEKKEIQLADILSEIDNLKNKLSNL</sequence>
<proteinExistence type="predicted"/>
<reference evidence="2 3" key="1">
    <citation type="submission" date="2016-10" db="EMBL/GenBank/DDBJ databases">
        <authorList>
            <person name="de Groot N.N."/>
        </authorList>
    </citation>
    <scope>NUCLEOTIDE SEQUENCE [LARGE SCALE GENOMIC DNA]</scope>
    <source>
        <strain evidence="2 3">CGMCC 1.3801</strain>
    </source>
</reference>
<dbReference type="Pfam" id="PF01381">
    <property type="entry name" value="HTH_3"/>
    <property type="match status" value="1"/>
</dbReference>
<evidence type="ECO:0000313" key="3">
    <source>
        <dbReference type="Proteomes" id="UP000182124"/>
    </source>
</evidence>
<dbReference type="GO" id="GO:0003677">
    <property type="term" value="F:DNA binding"/>
    <property type="evidence" value="ECO:0007669"/>
    <property type="project" value="InterPro"/>
</dbReference>
<dbReference type="PROSITE" id="PS50943">
    <property type="entry name" value="HTH_CROC1"/>
    <property type="match status" value="1"/>
</dbReference>
<gene>
    <name evidence="2" type="ORF">SAMN02927925_00838</name>
</gene>
<name>A0A1G4VEJ1_9FLAO</name>
<accession>A0A1G4VEJ1</accession>
<dbReference type="AlphaFoldDB" id="A0A1G4VEJ1"/>
<dbReference type="SMART" id="SM00530">
    <property type="entry name" value="HTH_XRE"/>
    <property type="match status" value="1"/>
</dbReference>
<dbReference type="InterPro" id="IPR001387">
    <property type="entry name" value="Cro/C1-type_HTH"/>
</dbReference>
<evidence type="ECO:0000259" key="1">
    <source>
        <dbReference type="PROSITE" id="PS50943"/>
    </source>
</evidence>
<organism evidence="2 3">
    <name type="scientific">Flavobacterium saliperosum</name>
    <dbReference type="NCBI Taxonomy" id="329186"/>
    <lineage>
        <taxon>Bacteria</taxon>
        <taxon>Pseudomonadati</taxon>
        <taxon>Bacteroidota</taxon>
        <taxon>Flavobacteriia</taxon>
        <taxon>Flavobacteriales</taxon>
        <taxon>Flavobacteriaceae</taxon>
        <taxon>Flavobacterium</taxon>
    </lineage>
</organism>
<feature type="domain" description="HTH cro/C1-type" evidence="1">
    <location>
        <begin position="5"/>
        <end position="59"/>
    </location>
</feature>
<dbReference type="Proteomes" id="UP000182124">
    <property type="component" value="Unassembled WGS sequence"/>
</dbReference>
<dbReference type="InterPro" id="IPR010982">
    <property type="entry name" value="Lambda_DNA-bd_dom_sf"/>
</dbReference>
<evidence type="ECO:0000313" key="2">
    <source>
        <dbReference type="EMBL" id="SCX05528.1"/>
    </source>
</evidence>
<protein>
    <submittedName>
        <fullName evidence="2">Helix-turn-helix domain-containing protein</fullName>
    </submittedName>
</protein>
<dbReference type="EMBL" id="FMTY01000002">
    <property type="protein sequence ID" value="SCX05528.1"/>
    <property type="molecule type" value="Genomic_DNA"/>
</dbReference>
<dbReference type="RefSeq" id="WP_023576429.1">
    <property type="nucleotide sequence ID" value="NZ_CBCSBQ010000016.1"/>
</dbReference>